<dbReference type="Proteomes" id="UP000199220">
    <property type="component" value="Unassembled WGS sequence"/>
</dbReference>
<evidence type="ECO:0000256" key="1">
    <source>
        <dbReference type="SAM" id="MobiDB-lite"/>
    </source>
</evidence>
<feature type="transmembrane region" description="Helical" evidence="2">
    <location>
        <begin position="35"/>
        <end position="64"/>
    </location>
</feature>
<feature type="region of interest" description="Disordered" evidence="1">
    <location>
        <begin position="1"/>
        <end position="30"/>
    </location>
</feature>
<dbReference type="EMBL" id="FNTX01000002">
    <property type="protein sequence ID" value="SEF00486.1"/>
    <property type="molecule type" value="Genomic_DNA"/>
</dbReference>
<evidence type="ECO:0000313" key="3">
    <source>
        <dbReference type="EMBL" id="SEF00486.1"/>
    </source>
</evidence>
<sequence length="66" mass="7164">MNRPGRRPRRRPSPYPPHHQWRPPRPSGGGRSHNCLVQAVVIVGAIIVLTIALALFAALTMGAFSG</sequence>
<feature type="compositionally biased region" description="Basic residues" evidence="1">
    <location>
        <begin position="1"/>
        <end position="12"/>
    </location>
</feature>
<accession>A0A1H5NG23</accession>
<evidence type="ECO:0000313" key="4">
    <source>
        <dbReference type="Proteomes" id="UP000199220"/>
    </source>
</evidence>
<keyword evidence="4" id="KW-1185">Reference proteome</keyword>
<evidence type="ECO:0000256" key="2">
    <source>
        <dbReference type="SAM" id="Phobius"/>
    </source>
</evidence>
<proteinExistence type="predicted"/>
<keyword evidence="2" id="KW-0472">Membrane</keyword>
<keyword evidence="2" id="KW-0812">Transmembrane</keyword>
<reference evidence="4" key="1">
    <citation type="submission" date="2016-10" db="EMBL/GenBank/DDBJ databases">
        <authorList>
            <person name="Varghese N."/>
            <person name="Submissions S."/>
        </authorList>
    </citation>
    <scope>NUCLEOTIDE SEQUENCE [LARGE SCALE GENOMIC DNA]</scope>
    <source>
        <strain evidence="4">DSM 21368</strain>
    </source>
</reference>
<name>A0A1H5NG23_9MICO</name>
<keyword evidence="2" id="KW-1133">Transmembrane helix</keyword>
<dbReference type="AlphaFoldDB" id="A0A1H5NG23"/>
<organism evidence="3 4">
    <name type="scientific">Ruania alba</name>
    <dbReference type="NCBI Taxonomy" id="648782"/>
    <lineage>
        <taxon>Bacteria</taxon>
        <taxon>Bacillati</taxon>
        <taxon>Actinomycetota</taxon>
        <taxon>Actinomycetes</taxon>
        <taxon>Micrococcales</taxon>
        <taxon>Ruaniaceae</taxon>
        <taxon>Ruania</taxon>
    </lineage>
</organism>
<gene>
    <name evidence="3" type="ORF">SAMN04488554_4299</name>
</gene>
<protein>
    <submittedName>
        <fullName evidence="3">Uncharacterized protein</fullName>
    </submittedName>
</protein>
<dbReference type="STRING" id="648782.SAMN04488554_4299"/>